<reference evidence="1" key="1">
    <citation type="submission" date="2019-08" db="EMBL/GenBank/DDBJ databases">
        <authorList>
            <person name="Kucharzyk K."/>
            <person name="Murdoch R.W."/>
            <person name="Higgins S."/>
            <person name="Loffler F."/>
        </authorList>
    </citation>
    <scope>NUCLEOTIDE SEQUENCE</scope>
</reference>
<comment type="caution">
    <text evidence="1">The sequence shown here is derived from an EMBL/GenBank/DDBJ whole genome shotgun (WGS) entry which is preliminary data.</text>
</comment>
<name>A0A645AT29_9ZZZZ</name>
<protein>
    <submittedName>
        <fullName evidence="1">Uncharacterized protein</fullName>
    </submittedName>
</protein>
<accession>A0A645AT29</accession>
<sequence length="29" mass="3362">MPENLPEQGDTFGCAQFRLYEILDKMDSL</sequence>
<dbReference type="EMBL" id="VSSQ01014612">
    <property type="protein sequence ID" value="MPM54023.1"/>
    <property type="molecule type" value="Genomic_DNA"/>
</dbReference>
<proteinExistence type="predicted"/>
<organism evidence="1">
    <name type="scientific">bioreactor metagenome</name>
    <dbReference type="NCBI Taxonomy" id="1076179"/>
    <lineage>
        <taxon>unclassified sequences</taxon>
        <taxon>metagenomes</taxon>
        <taxon>ecological metagenomes</taxon>
    </lineage>
</organism>
<evidence type="ECO:0000313" key="1">
    <source>
        <dbReference type="EMBL" id="MPM54023.1"/>
    </source>
</evidence>
<gene>
    <name evidence="1" type="ORF">SDC9_100795</name>
</gene>
<dbReference type="AlphaFoldDB" id="A0A645AT29"/>